<organism evidence="3 4">
    <name type="scientific">Amycolatopsis methanolica 239</name>
    <dbReference type="NCBI Taxonomy" id="1068978"/>
    <lineage>
        <taxon>Bacteria</taxon>
        <taxon>Bacillati</taxon>
        <taxon>Actinomycetota</taxon>
        <taxon>Actinomycetes</taxon>
        <taxon>Pseudonocardiales</taxon>
        <taxon>Pseudonocardiaceae</taxon>
        <taxon>Amycolatopsis</taxon>
        <taxon>Amycolatopsis methanolica group</taxon>
    </lineage>
</organism>
<dbReference type="Pfam" id="PF00171">
    <property type="entry name" value="Aldedh"/>
    <property type="match status" value="2"/>
</dbReference>
<dbReference type="InterPro" id="IPR012134">
    <property type="entry name" value="Glu-5-SA_DH"/>
</dbReference>
<dbReference type="eggNOG" id="COG0014">
    <property type="taxonomic scope" value="Bacteria"/>
</dbReference>
<dbReference type="PANTHER" id="PTHR11063">
    <property type="entry name" value="GLUTAMATE SEMIALDEHYDE DEHYDROGENASE"/>
    <property type="match status" value="1"/>
</dbReference>
<dbReference type="Gene3D" id="3.40.309.10">
    <property type="entry name" value="Aldehyde Dehydrogenase, Chain A, domain 2"/>
    <property type="match status" value="1"/>
</dbReference>
<keyword evidence="4" id="KW-1185">Reference proteome</keyword>
<dbReference type="InterPro" id="IPR016163">
    <property type="entry name" value="Ald_DH_C"/>
</dbReference>
<dbReference type="GO" id="GO:0050661">
    <property type="term" value="F:NADP binding"/>
    <property type="evidence" value="ECO:0007669"/>
    <property type="project" value="InterPro"/>
</dbReference>
<dbReference type="GO" id="GO:0004350">
    <property type="term" value="F:glutamate-5-semialdehyde dehydrogenase activity"/>
    <property type="evidence" value="ECO:0007669"/>
    <property type="project" value="InterPro"/>
</dbReference>
<dbReference type="KEGG" id="amq:AMETH_5556"/>
<evidence type="ECO:0000259" key="2">
    <source>
        <dbReference type="Pfam" id="PF00171"/>
    </source>
</evidence>
<dbReference type="PANTHER" id="PTHR11063:SF8">
    <property type="entry name" value="DELTA-1-PYRROLINE-5-CARBOXYLATE SYNTHASE"/>
    <property type="match status" value="1"/>
</dbReference>
<dbReference type="PIRSF" id="PIRSF000151">
    <property type="entry name" value="GPR"/>
    <property type="match status" value="1"/>
</dbReference>
<dbReference type="HOGENOM" id="CLU_030231_0_0_11"/>
<accession>A0A076MYC3</accession>
<dbReference type="Proteomes" id="UP000062973">
    <property type="component" value="Chromosome"/>
</dbReference>
<dbReference type="OrthoDB" id="9809970at2"/>
<proteinExistence type="predicted"/>
<keyword evidence="1" id="KW-0560">Oxidoreductase</keyword>
<dbReference type="SUPFAM" id="SSF53720">
    <property type="entry name" value="ALDH-like"/>
    <property type="match status" value="1"/>
</dbReference>
<gene>
    <name evidence="3" type="primary">proA</name>
    <name evidence="3" type="ORF">AMETH_5556</name>
</gene>
<name>A0A076MYC3_AMYME</name>
<evidence type="ECO:0000313" key="3">
    <source>
        <dbReference type="EMBL" id="AIJ25648.1"/>
    </source>
</evidence>
<protein>
    <submittedName>
        <fullName evidence="3">Gamma-glutamyl phosphate reductase</fullName>
    </submittedName>
</protein>
<dbReference type="AlphaFoldDB" id="A0A076MYC3"/>
<evidence type="ECO:0000256" key="1">
    <source>
        <dbReference type="ARBA" id="ARBA00023002"/>
    </source>
</evidence>
<reference evidence="3 4" key="1">
    <citation type="submission" date="2014-07" db="EMBL/GenBank/DDBJ databases">
        <title>Whole Genome Sequence of the Amycolatopsis methanolica 239.</title>
        <authorList>
            <person name="Tang B."/>
        </authorList>
    </citation>
    <scope>NUCLEOTIDE SEQUENCE [LARGE SCALE GENOMIC DNA]</scope>
    <source>
        <strain evidence="3 4">239</strain>
    </source>
</reference>
<sequence length="412" mass="43439">MSDEVAKAVEECARAAKAAAPSLATASDPAVDAALTAMANRLLDARETVLEANRADVARAQQEGMSAGLLDRLTITEERLTGMAEQLRLLAGSPHAEREIPVKALSDGLRLVERRRPVGVIGANYEARPNVTVDVASQLVKSRNGGVLRTGSAALGSAQRLLEVVIAPALSDAGIDPAVVQLVPRVEREAAAALVRFPDLVPLVILRGSGESTRALALEAAQHGVRTLAHADGGGVLYIDEAADAGKVRDLVFNSLDRLGVCNRLNLLLIHSAVHDRLWPVISEALAERKVTPSLPPHDHAIGYEWALDSDHEATVTVAQVADVTEAVSIANEQTSGLAAGIATEDAETASAFLDGYTGTGVFWNAPTRLLDGFKLLAVPETGINLDKVPGPRGPVTYTDLYVRQYAVLPAN</sequence>
<dbReference type="STRING" id="1068978.AMETH_5556"/>
<dbReference type="InterPro" id="IPR016161">
    <property type="entry name" value="Ald_DH/histidinol_DH"/>
</dbReference>
<dbReference type="RefSeq" id="WP_017984486.1">
    <property type="nucleotide sequence ID" value="NZ_AQUL01000001.1"/>
</dbReference>
<feature type="domain" description="Aldehyde dehydrogenase" evidence="2">
    <location>
        <begin position="6"/>
        <end position="294"/>
    </location>
</feature>
<dbReference type="InterPro" id="IPR015590">
    <property type="entry name" value="Aldehyde_DH_dom"/>
</dbReference>
<feature type="domain" description="Aldehyde dehydrogenase" evidence="2">
    <location>
        <begin position="316"/>
        <end position="368"/>
    </location>
</feature>
<dbReference type="InterPro" id="IPR016162">
    <property type="entry name" value="Ald_DH_N"/>
</dbReference>
<dbReference type="PATRIC" id="fig|1068978.7.peg.5967"/>
<evidence type="ECO:0000313" key="4">
    <source>
        <dbReference type="Proteomes" id="UP000062973"/>
    </source>
</evidence>
<dbReference type="EMBL" id="CP009110">
    <property type="protein sequence ID" value="AIJ25648.1"/>
    <property type="molecule type" value="Genomic_DNA"/>
</dbReference>
<dbReference type="Gene3D" id="3.40.605.10">
    <property type="entry name" value="Aldehyde Dehydrogenase, Chain A, domain 1"/>
    <property type="match status" value="1"/>
</dbReference>